<dbReference type="PANTHER" id="PTHR33602">
    <property type="entry name" value="REGULATORY PROTEIN RECX FAMILY PROTEIN"/>
    <property type="match status" value="1"/>
</dbReference>
<accession>A0A1D1XK37</accession>
<dbReference type="Pfam" id="PF02631">
    <property type="entry name" value="RecX_HTH2"/>
    <property type="match status" value="1"/>
</dbReference>
<evidence type="ECO:0000256" key="2">
    <source>
        <dbReference type="ARBA" id="ARBA00009695"/>
    </source>
</evidence>
<dbReference type="EMBL" id="GDJX01025162">
    <property type="protein sequence ID" value="JAT42774.1"/>
    <property type="molecule type" value="Transcribed_RNA"/>
</dbReference>
<dbReference type="InterPro" id="IPR036388">
    <property type="entry name" value="WH-like_DNA-bd_sf"/>
</dbReference>
<protein>
    <recommendedName>
        <fullName evidence="3">Regulatory protein RecX</fullName>
    </recommendedName>
</protein>
<dbReference type="Gene3D" id="1.10.10.10">
    <property type="entry name" value="Winged helix-like DNA-binding domain superfamily/Winged helix DNA-binding domain"/>
    <property type="match status" value="1"/>
</dbReference>
<dbReference type="InterPro" id="IPR003783">
    <property type="entry name" value="Regulatory_RecX"/>
</dbReference>
<dbReference type="InterPro" id="IPR053924">
    <property type="entry name" value="RecX_HTH_2nd"/>
</dbReference>
<organism evidence="6">
    <name type="scientific">Anthurium amnicola</name>
    <dbReference type="NCBI Taxonomy" id="1678845"/>
    <lineage>
        <taxon>Eukaryota</taxon>
        <taxon>Viridiplantae</taxon>
        <taxon>Streptophyta</taxon>
        <taxon>Embryophyta</taxon>
        <taxon>Tracheophyta</taxon>
        <taxon>Spermatophyta</taxon>
        <taxon>Magnoliopsida</taxon>
        <taxon>Liliopsida</taxon>
        <taxon>Araceae</taxon>
        <taxon>Pothoideae</taxon>
        <taxon>Potheae</taxon>
        <taxon>Anthurium</taxon>
    </lineage>
</organism>
<name>A0A1D1XK37_9ARAE</name>
<feature type="domain" description="RecX second three-helical" evidence="5">
    <location>
        <begin position="195"/>
        <end position="235"/>
    </location>
</feature>
<gene>
    <name evidence="6" type="primary">recX_12</name>
    <name evidence="6" type="ORF">g.87712</name>
</gene>
<evidence type="ECO:0000256" key="4">
    <source>
        <dbReference type="ARBA" id="ARBA00022490"/>
    </source>
</evidence>
<dbReference type="GO" id="GO:0006282">
    <property type="term" value="P:regulation of DNA repair"/>
    <property type="evidence" value="ECO:0007669"/>
    <property type="project" value="InterPro"/>
</dbReference>
<sequence length="314" mass="35294">MPVALEGKMASFAVNRGMQFSTGFRCRALLASRAKREFKLSGSLVCTARRGSESDEALNFALLDSHRKKASILSGSGVSNYGRGGRSFVSFTRGFSVRSCGDGSLYEMSSFATEPECGDVVFNDIEEFLEIGDSTGSELYHMECELIEEAELSLDKHEEMSENALSRKDKTQFNNVKENAEKMAIELLATRGLLNDGLFAESFSQSRWISSSWGPRRIKKALLQKGVNEADIDKATNLVFKDGNMCTGQRDTYFGMSKISMDRLFAQASKQWLRGQNTSLVNRRSRMVRWLQYRGFDWGITNFILKKLESKYPP</sequence>
<reference evidence="6" key="1">
    <citation type="submission" date="2015-07" db="EMBL/GenBank/DDBJ databases">
        <title>Transcriptome Assembly of Anthurium amnicola.</title>
        <authorList>
            <person name="Suzuki J."/>
        </authorList>
    </citation>
    <scope>NUCLEOTIDE SEQUENCE</scope>
</reference>
<evidence type="ECO:0000259" key="5">
    <source>
        <dbReference type="Pfam" id="PF02631"/>
    </source>
</evidence>
<comment type="similarity">
    <text evidence="2">Belongs to the RecX family.</text>
</comment>
<dbReference type="AlphaFoldDB" id="A0A1D1XK37"/>
<proteinExistence type="inferred from homology"/>
<dbReference type="PANTHER" id="PTHR33602:SF1">
    <property type="entry name" value="REGULATORY PROTEIN RECX FAMILY PROTEIN"/>
    <property type="match status" value="1"/>
</dbReference>
<evidence type="ECO:0000256" key="1">
    <source>
        <dbReference type="ARBA" id="ARBA00004496"/>
    </source>
</evidence>
<evidence type="ECO:0000313" key="6">
    <source>
        <dbReference type="EMBL" id="JAT42774.1"/>
    </source>
</evidence>
<keyword evidence="4" id="KW-0963">Cytoplasm</keyword>
<evidence type="ECO:0000256" key="3">
    <source>
        <dbReference type="ARBA" id="ARBA00018111"/>
    </source>
</evidence>
<comment type="subcellular location">
    <subcellularLocation>
        <location evidence="1">Cytoplasm</location>
    </subcellularLocation>
</comment>
<dbReference type="GO" id="GO:0005737">
    <property type="term" value="C:cytoplasm"/>
    <property type="evidence" value="ECO:0007669"/>
    <property type="project" value="UniProtKB-SubCell"/>
</dbReference>